<dbReference type="SUPFAM" id="SSF56935">
    <property type="entry name" value="Porins"/>
    <property type="match status" value="1"/>
</dbReference>
<evidence type="ECO:0000256" key="8">
    <source>
        <dbReference type="PROSITE-ProRule" id="PRU01360"/>
    </source>
</evidence>
<keyword evidence="3 8" id="KW-1134">Transmembrane beta strand</keyword>
<dbReference type="SUPFAM" id="SSF49464">
    <property type="entry name" value="Carboxypeptidase regulatory domain-like"/>
    <property type="match status" value="1"/>
</dbReference>
<dbReference type="InterPro" id="IPR000531">
    <property type="entry name" value="Beta-barrel_TonB"/>
</dbReference>
<dbReference type="InterPro" id="IPR012910">
    <property type="entry name" value="Plug_dom"/>
</dbReference>
<keyword evidence="4 8" id="KW-0812">Transmembrane</keyword>
<reference evidence="14" key="1">
    <citation type="submission" date="2016-10" db="EMBL/GenBank/DDBJ databases">
        <authorList>
            <person name="Varghese N."/>
            <person name="Submissions S."/>
        </authorList>
    </citation>
    <scope>NUCLEOTIDE SEQUENCE [LARGE SCALE GENOMIC DNA]</scope>
    <source>
        <strain evidence="14">Gh-48</strain>
    </source>
</reference>
<organism evidence="13 14">
    <name type="scientific">Mucilaginibacter gossypiicola</name>
    <dbReference type="NCBI Taxonomy" id="551995"/>
    <lineage>
        <taxon>Bacteria</taxon>
        <taxon>Pseudomonadati</taxon>
        <taxon>Bacteroidota</taxon>
        <taxon>Sphingobacteriia</taxon>
        <taxon>Sphingobacteriales</taxon>
        <taxon>Sphingobacteriaceae</taxon>
        <taxon>Mucilaginibacter</taxon>
    </lineage>
</organism>
<keyword evidence="7 8" id="KW-0998">Cell outer membrane</keyword>
<evidence type="ECO:0000256" key="9">
    <source>
        <dbReference type="RuleBase" id="RU003357"/>
    </source>
</evidence>
<dbReference type="GO" id="GO:0009279">
    <property type="term" value="C:cell outer membrane"/>
    <property type="evidence" value="ECO:0007669"/>
    <property type="project" value="UniProtKB-SubCell"/>
</dbReference>
<dbReference type="Pfam" id="PF07715">
    <property type="entry name" value="Plug"/>
    <property type="match status" value="1"/>
</dbReference>
<dbReference type="AlphaFoldDB" id="A0A1H8IB65"/>
<feature type="chain" id="PRO_5011565366" evidence="10">
    <location>
        <begin position="26"/>
        <end position="1099"/>
    </location>
</feature>
<comment type="subcellular location">
    <subcellularLocation>
        <location evidence="1 8">Cell outer membrane</location>
        <topology evidence="1 8">Multi-pass membrane protein</topology>
    </subcellularLocation>
</comment>
<dbReference type="InterPro" id="IPR023997">
    <property type="entry name" value="TonB-dep_OMP_SusC/RagA_CS"/>
</dbReference>
<dbReference type="PROSITE" id="PS52016">
    <property type="entry name" value="TONB_DEPENDENT_REC_3"/>
    <property type="match status" value="1"/>
</dbReference>
<evidence type="ECO:0000313" key="14">
    <source>
        <dbReference type="Proteomes" id="UP000198942"/>
    </source>
</evidence>
<evidence type="ECO:0000313" key="13">
    <source>
        <dbReference type="EMBL" id="SEN65412.1"/>
    </source>
</evidence>
<gene>
    <name evidence="13" type="ORF">SAMN05192574_103789</name>
</gene>
<dbReference type="InterPro" id="IPR008969">
    <property type="entry name" value="CarboxyPept-like_regulatory"/>
</dbReference>
<evidence type="ECO:0000256" key="2">
    <source>
        <dbReference type="ARBA" id="ARBA00022448"/>
    </source>
</evidence>
<dbReference type="Gene3D" id="2.40.170.20">
    <property type="entry name" value="TonB-dependent receptor, beta-barrel domain"/>
    <property type="match status" value="1"/>
</dbReference>
<evidence type="ECO:0000259" key="11">
    <source>
        <dbReference type="Pfam" id="PF00593"/>
    </source>
</evidence>
<dbReference type="NCBIfam" id="TIGR04057">
    <property type="entry name" value="SusC_RagA_signa"/>
    <property type="match status" value="1"/>
</dbReference>
<keyword evidence="14" id="KW-1185">Reference proteome</keyword>
<dbReference type="Pfam" id="PF00593">
    <property type="entry name" value="TonB_dep_Rec_b-barrel"/>
    <property type="match status" value="1"/>
</dbReference>
<evidence type="ECO:0000256" key="7">
    <source>
        <dbReference type="ARBA" id="ARBA00023237"/>
    </source>
</evidence>
<comment type="similarity">
    <text evidence="8 9">Belongs to the TonB-dependent receptor family.</text>
</comment>
<accession>A0A1H8IB65</accession>
<feature type="signal peptide" evidence="10">
    <location>
        <begin position="1"/>
        <end position="25"/>
    </location>
</feature>
<sequence>MNQSFTLKKGLLTMMSLLLFMVVQAQTKKISGKVTADDDHSSLPGVSVTIKGTTQGGPTQADGTYAIQASPNDVLVFRFMGYGTQEITVGQQTTINVALKPDNKALNEVVVVGYGTQSRKSVTSAIATLDNKILATAPRANIGSALQGTVSGLQVVNSSGAPGATPLIVLRGGASINSPGAPLVVVDGVIRAYNDIPADDIASIDLLKDAASTAIYGARANNGVILITTKQGKNGTAQVTYKFTEGFNRQRQGYNYMNAGDYIYYNRLGNINSGRTLAQINATRGYGLLTDAANLASFDIRAETAANQNLLSQGWQDIDDPANPGSKIIYKDHSKEVENVLFRNTRTQDHYLSAIGGNDKGKYFASLDYYNEDGVIVGSNYNRYSGDFNGSYKVKPNVEVSTGVTLSTSSQLGAPAGDVNSLYRTLALWPTFNPWLDAAKTQPNPGNSISDGNPLYWLGKLKRSNEVDRIVANAAVKWDIMPGLFFKVSGSGYLNQQINQSFQQATQTYATLFANPPSYSSTSRESIAGYSRNFQQTYNAILNYTKSFGKHDLSAMIGAEYYDQKALGIQVDGTNAPTDNISTANASTLFAVGGNYSNQAENRIISTFTRINYAYDSKYLLTFVLREDGVSQLAPGNRIGYFPGVSAGWNVGREAFFEKWGLNKVFSTFKPRASYGSNGNIAGLGNYDVQGVYAAQTLYNGQGSFLNTGLTNANLRWEKSRTTDVGADIGFFKDRVSFLFDYYNRITSDLLTSLPLPSYTGFSSIQTNLGTLQNKGYEFTVKANIVNNPNGLRVDIGATASFVKNKVLKLPYNGNVNNRQGGLQVYDPKSGKVIWVGGIQEGQPLGQIYGYKQVSIFKDAADVAANAGNRVDNVAGITGPNQAAGKGGHITPGDVNWQDVDKNDTIDSRDQVYLGNIYPKWTGGFNFNLSYKAFSFYSRFEYTLGNTIYNDLVARTLGNYQGTFNYIDLQKQAWSPTNTNTNIPKVYYADQVVGSKQNYTRGNNASAVLNGNNSNFYESGNYLACREITLSYDFAKPLLDKTKIFSKMRLFASGSNLFYIKKFSGPTPEAPVSNGSLTGIYQGTYPTPKSFVVGVQASF</sequence>
<name>A0A1H8IB65_9SPHI</name>
<keyword evidence="10" id="KW-0732">Signal</keyword>
<evidence type="ECO:0000256" key="1">
    <source>
        <dbReference type="ARBA" id="ARBA00004571"/>
    </source>
</evidence>
<dbReference type="Pfam" id="PF13715">
    <property type="entry name" value="CarbopepD_reg_2"/>
    <property type="match status" value="1"/>
</dbReference>
<evidence type="ECO:0000256" key="5">
    <source>
        <dbReference type="ARBA" id="ARBA00023077"/>
    </source>
</evidence>
<dbReference type="NCBIfam" id="TIGR04056">
    <property type="entry name" value="OMP_RagA_SusC"/>
    <property type="match status" value="1"/>
</dbReference>
<dbReference type="Gene3D" id="2.60.40.1120">
    <property type="entry name" value="Carboxypeptidase-like, regulatory domain"/>
    <property type="match status" value="1"/>
</dbReference>
<dbReference type="STRING" id="551995.SAMN05192574_103789"/>
<keyword evidence="5 9" id="KW-0798">TonB box</keyword>
<protein>
    <submittedName>
        <fullName evidence="13">TonB-linked outer membrane protein, SusC/RagA family</fullName>
    </submittedName>
</protein>
<feature type="domain" description="TonB-dependent receptor-like beta-barrel" evidence="11">
    <location>
        <begin position="424"/>
        <end position="806"/>
    </location>
</feature>
<evidence type="ECO:0000256" key="3">
    <source>
        <dbReference type="ARBA" id="ARBA00022452"/>
    </source>
</evidence>
<dbReference type="EMBL" id="FOCL01000003">
    <property type="protein sequence ID" value="SEN65412.1"/>
    <property type="molecule type" value="Genomic_DNA"/>
</dbReference>
<dbReference type="InterPro" id="IPR036942">
    <property type="entry name" value="Beta-barrel_TonB_sf"/>
</dbReference>
<dbReference type="InterPro" id="IPR037066">
    <property type="entry name" value="Plug_dom_sf"/>
</dbReference>
<keyword evidence="6 8" id="KW-0472">Membrane</keyword>
<dbReference type="Gene3D" id="2.170.130.10">
    <property type="entry name" value="TonB-dependent receptor, plug domain"/>
    <property type="match status" value="1"/>
</dbReference>
<dbReference type="InterPro" id="IPR023996">
    <property type="entry name" value="TonB-dep_OMP_SusC/RagA"/>
</dbReference>
<dbReference type="Proteomes" id="UP000198942">
    <property type="component" value="Unassembled WGS sequence"/>
</dbReference>
<evidence type="ECO:0000256" key="4">
    <source>
        <dbReference type="ARBA" id="ARBA00022692"/>
    </source>
</evidence>
<proteinExistence type="inferred from homology"/>
<keyword evidence="2 8" id="KW-0813">Transport</keyword>
<dbReference type="InterPro" id="IPR039426">
    <property type="entry name" value="TonB-dep_rcpt-like"/>
</dbReference>
<evidence type="ECO:0000256" key="6">
    <source>
        <dbReference type="ARBA" id="ARBA00023136"/>
    </source>
</evidence>
<feature type="domain" description="TonB-dependent receptor plug" evidence="12">
    <location>
        <begin position="120"/>
        <end position="224"/>
    </location>
</feature>
<evidence type="ECO:0000259" key="12">
    <source>
        <dbReference type="Pfam" id="PF07715"/>
    </source>
</evidence>
<evidence type="ECO:0000256" key="10">
    <source>
        <dbReference type="SAM" id="SignalP"/>
    </source>
</evidence>
<dbReference type="RefSeq" id="WP_244280978.1">
    <property type="nucleotide sequence ID" value="NZ_FOCL01000003.1"/>
</dbReference>